<dbReference type="AlphaFoldDB" id="S7TWC6"/>
<dbReference type="GO" id="GO:0003676">
    <property type="term" value="F:nucleic acid binding"/>
    <property type="evidence" value="ECO:0007669"/>
    <property type="project" value="InterPro"/>
</dbReference>
<evidence type="ECO:0000313" key="3">
    <source>
        <dbReference type="EMBL" id="EPR41341.1"/>
    </source>
</evidence>
<keyword evidence="4" id="KW-1185">Reference proteome</keyword>
<dbReference type="EMBL" id="ATHJ01000076">
    <property type="protein sequence ID" value="EPR41341.1"/>
    <property type="molecule type" value="Genomic_DNA"/>
</dbReference>
<comment type="caution">
    <text evidence="3">The sequence shown here is derived from an EMBL/GenBank/DDBJ whole genome shotgun (WGS) entry which is preliminary data.</text>
</comment>
<dbReference type="HAMAP" id="MF_00048">
    <property type="entry name" value="UPF0102"/>
    <property type="match status" value="1"/>
</dbReference>
<evidence type="ECO:0000256" key="1">
    <source>
        <dbReference type="ARBA" id="ARBA00006738"/>
    </source>
</evidence>
<dbReference type="NCBIfam" id="NF009154">
    <property type="entry name" value="PRK12497.3-3"/>
    <property type="match status" value="1"/>
</dbReference>
<gene>
    <name evidence="3" type="ORF">dsmv_2122</name>
</gene>
<dbReference type="STRING" id="897.B2D07_06465"/>
<dbReference type="NCBIfam" id="TIGR00252">
    <property type="entry name" value="YraN family protein"/>
    <property type="match status" value="1"/>
</dbReference>
<name>S7TWC6_DESML</name>
<dbReference type="InterPro" id="IPR011856">
    <property type="entry name" value="tRNA_endonuc-like_dom_sf"/>
</dbReference>
<evidence type="ECO:0000256" key="2">
    <source>
        <dbReference type="HAMAP-Rule" id="MF_00048"/>
    </source>
</evidence>
<dbReference type="InterPro" id="IPR003509">
    <property type="entry name" value="UPF0102_YraN-like"/>
</dbReference>
<dbReference type="SUPFAM" id="SSF52980">
    <property type="entry name" value="Restriction endonuclease-like"/>
    <property type="match status" value="1"/>
</dbReference>
<evidence type="ECO:0000313" key="4">
    <source>
        <dbReference type="Proteomes" id="UP000014977"/>
    </source>
</evidence>
<dbReference type="InterPro" id="IPR011335">
    <property type="entry name" value="Restrct_endonuc-II-like"/>
</dbReference>
<proteinExistence type="inferred from homology"/>
<dbReference type="RefSeq" id="WP_020876553.1">
    <property type="nucleotide sequence ID" value="NZ_ATHJ01000076.1"/>
</dbReference>
<dbReference type="Proteomes" id="UP000014977">
    <property type="component" value="Unassembled WGS sequence"/>
</dbReference>
<dbReference type="eggNOG" id="COG0792">
    <property type="taxonomic scope" value="Bacteria"/>
</dbReference>
<comment type="similarity">
    <text evidence="1 2">Belongs to the UPF0102 family.</text>
</comment>
<accession>S7TWC6</accession>
<reference evidence="3 4" key="1">
    <citation type="journal article" date="2013" name="Genome Announc.">
        <title>Draft genome sequences for three mercury-methylating, sulfate-reducing bacteria.</title>
        <authorList>
            <person name="Brown S.D."/>
            <person name="Hurt R.A.Jr."/>
            <person name="Gilmour C.C."/>
            <person name="Elias D.A."/>
        </authorList>
    </citation>
    <scope>NUCLEOTIDE SEQUENCE [LARGE SCALE GENOMIC DNA]</scope>
    <source>
        <strain evidence="3 4">DSM 2059</strain>
    </source>
</reference>
<dbReference type="OrthoDB" id="9794876at2"/>
<dbReference type="NCBIfam" id="NF009150">
    <property type="entry name" value="PRK12497.1-3"/>
    <property type="match status" value="1"/>
</dbReference>
<dbReference type="Pfam" id="PF02021">
    <property type="entry name" value="UPF0102"/>
    <property type="match status" value="1"/>
</dbReference>
<dbReference type="PANTHER" id="PTHR34039">
    <property type="entry name" value="UPF0102 PROTEIN YRAN"/>
    <property type="match status" value="1"/>
</dbReference>
<dbReference type="Gene3D" id="3.40.1350.10">
    <property type="match status" value="1"/>
</dbReference>
<organism evidence="3 4">
    <name type="scientific">Desulfococcus multivorans DSM 2059</name>
    <dbReference type="NCBI Taxonomy" id="1121405"/>
    <lineage>
        <taxon>Bacteria</taxon>
        <taxon>Pseudomonadati</taxon>
        <taxon>Thermodesulfobacteriota</taxon>
        <taxon>Desulfobacteria</taxon>
        <taxon>Desulfobacterales</taxon>
        <taxon>Desulfococcaceae</taxon>
        <taxon>Desulfococcus</taxon>
    </lineage>
</organism>
<sequence length="124" mass="13994">MLNKSQKFGRASEALAADILRRSGYRILARNYRTKMGEIDIIARDGETIVFVEVKARRDRGHYGHPKYAVTRAKQQKISKTALYYLKGTGQMGCSARFDVVTLTPCGDDVRCEIVRNAFELAYG</sequence>
<dbReference type="PANTHER" id="PTHR34039:SF1">
    <property type="entry name" value="UPF0102 PROTEIN YRAN"/>
    <property type="match status" value="1"/>
</dbReference>
<dbReference type="CDD" id="cd20736">
    <property type="entry name" value="PoNe_Nuclease"/>
    <property type="match status" value="1"/>
</dbReference>
<protein>
    <recommendedName>
        <fullName evidence="2">UPF0102 protein dsmv_2122</fullName>
    </recommendedName>
</protein>